<keyword evidence="2" id="KW-1208">Phospholipid metabolism</keyword>
<sequence>MEEYIPARPITMSEARQPPMAKEIARNFARIHSLNIPICKLSNFMDFIDDWFYKLSTNPKTPEFFAIPEWYHSHSPKQLSLSRIKEEIEFIRSKFQILNKNVVFCHNDLLGGNILLDHNNPDPSKMPTNFKPKLMFIDFEFATYNPRGFDLADHFAKYAYDYSVKSPPYTDLKKLASKKEMFSFMHAYVEELYPNFSNEEKIKEADELLKVC</sequence>
<dbReference type="Gene3D" id="3.90.1200.10">
    <property type="match status" value="1"/>
</dbReference>
<dbReference type="GO" id="GO:0004305">
    <property type="term" value="F:ethanolamine kinase activity"/>
    <property type="evidence" value="ECO:0007669"/>
    <property type="project" value="TreeGrafter"/>
</dbReference>
<dbReference type="AlphaFoldDB" id="A0A914PV92"/>
<keyword evidence="1" id="KW-0594">Phospholipid biosynthesis</keyword>
<dbReference type="Proteomes" id="UP000887578">
    <property type="component" value="Unplaced"/>
</dbReference>
<proteinExistence type="inferred from homology"/>
<dbReference type="InterPro" id="IPR011009">
    <property type="entry name" value="Kinase-like_dom_sf"/>
</dbReference>
<dbReference type="PANTHER" id="PTHR22603:SF93">
    <property type="entry name" value="RE24176P"/>
    <property type="match status" value="1"/>
</dbReference>
<evidence type="ECO:0000256" key="3">
    <source>
        <dbReference type="ARBA" id="ARBA00038211"/>
    </source>
</evidence>
<protein>
    <submittedName>
        <fullName evidence="5">Uncharacterized protein</fullName>
    </submittedName>
</protein>
<evidence type="ECO:0000256" key="2">
    <source>
        <dbReference type="ARBA" id="ARBA00023264"/>
    </source>
</evidence>
<comment type="similarity">
    <text evidence="3">Belongs to the choline/ethanolamine kinase family.</text>
</comment>
<keyword evidence="1" id="KW-0443">Lipid metabolism</keyword>
<dbReference type="GO" id="GO:0005737">
    <property type="term" value="C:cytoplasm"/>
    <property type="evidence" value="ECO:0007669"/>
    <property type="project" value="TreeGrafter"/>
</dbReference>
<dbReference type="PANTHER" id="PTHR22603">
    <property type="entry name" value="CHOLINE/ETHANOALAMINE KINASE"/>
    <property type="match status" value="1"/>
</dbReference>
<evidence type="ECO:0000313" key="4">
    <source>
        <dbReference type="Proteomes" id="UP000887578"/>
    </source>
</evidence>
<dbReference type="Pfam" id="PF01633">
    <property type="entry name" value="Choline_kinase"/>
    <property type="match status" value="1"/>
</dbReference>
<reference evidence="5" key="1">
    <citation type="submission" date="2022-11" db="UniProtKB">
        <authorList>
            <consortium name="WormBaseParasite"/>
        </authorList>
    </citation>
    <scope>IDENTIFICATION</scope>
</reference>
<dbReference type="GO" id="GO:0004103">
    <property type="term" value="F:choline kinase activity"/>
    <property type="evidence" value="ECO:0007669"/>
    <property type="project" value="TreeGrafter"/>
</dbReference>
<evidence type="ECO:0000256" key="1">
    <source>
        <dbReference type="ARBA" id="ARBA00023209"/>
    </source>
</evidence>
<accession>A0A914PV92</accession>
<keyword evidence="1" id="KW-0444">Lipid biosynthesis</keyword>
<dbReference type="SUPFAM" id="SSF56112">
    <property type="entry name" value="Protein kinase-like (PK-like)"/>
    <property type="match status" value="1"/>
</dbReference>
<evidence type="ECO:0000313" key="5">
    <source>
        <dbReference type="WBParaSite" id="PDA_v2.g22662.t1"/>
    </source>
</evidence>
<name>A0A914PV92_9BILA</name>
<dbReference type="GO" id="GO:0006646">
    <property type="term" value="P:phosphatidylethanolamine biosynthetic process"/>
    <property type="evidence" value="ECO:0007669"/>
    <property type="project" value="TreeGrafter"/>
</dbReference>
<keyword evidence="4" id="KW-1185">Reference proteome</keyword>
<dbReference type="WBParaSite" id="PDA_v2.g22662.t1">
    <property type="protein sequence ID" value="PDA_v2.g22662.t1"/>
    <property type="gene ID" value="PDA_v2.g22662"/>
</dbReference>
<organism evidence="4 5">
    <name type="scientific">Panagrolaimus davidi</name>
    <dbReference type="NCBI Taxonomy" id="227884"/>
    <lineage>
        <taxon>Eukaryota</taxon>
        <taxon>Metazoa</taxon>
        <taxon>Ecdysozoa</taxon>
        <taxon>Nematoda</taxon>
        <taxon>Chromadorea</taxon>
        <taxon>Rhabditida</taxon>
        <taxon>Tylenchina</taxon>
        <taxon>Panagrolaimomorpha</taxon>
        <taxon>Panagrolaimoidea</taxon>
        <taxon>Panagrolaimidae</taxon>
        <taxon>Panagrolaimus</taxon>
    </lineage>
</organism>